<proteinExistence type="predicted"/>
<reference evidence="3" key="1">
    <citation type="journal article" date="2019" name="Int. J. Syst. Evol. Microbiol.">
        <title>The Global Catalogue of Microorganisms (GCM) 10K type strain sequencing project: providing services to taxonomists for standard genome sequencing and annotation.</title>
        <authorList>
            <consortium name="The Broad Institute Genomics Platform"/>
            <consortium name="The Broad Institute Genome Sequencing Center for Infectious Disease"/>
            <person name="Wu L."/>
            <person name="Ma J."/>
        </authorList>
    </citation>
    <scope>NUCLEOTIDE SEQUENCE [LARGE SCALE GENOMIC DNA]</scope>
    <source>
        <strain evidence="3">CGMCC 1.10188</strain>
    </source>
</reference>
<evidence type="ECO:0000259" key="1">
    <source>
        <dbReference type="Pfam" id="PF01966"/>
    </source>
</evidence>
<keyword evidence="3" id="KW-1185">Reference proteome</keyword>
<dbReference type="PANTHER" id="PTHR40202">
    <property type="match status" value="1"/>
</dbReference>
<comment type="caution">
    <text evidence="2">The sequence shown here is derived from an EMBL/GenBank/DDBJ whole genome shotgun (WGS) entry which is preliminary data.</text>
</comment>
<gene>
    <name evidence="2" type="ORF">GCM10011505_38950</name>
</gene>
<organism evidence="2 3">
    <name type="scientific">Tistrella bauzanensis</name>
    <dbReference type="NCBI Taxonomy" id="657419"/>
    <lineage>
        <taxon>Bacteria</taxon>
        <taxon>Pseudomonadati</taxon>
        <taxon>Pseudomonadota</taxon>
        <taxon>Alphaproteobacteria</taxon>
        <taxon>Geminicoccales</taxon>
        <taxon>Geminicoccaceae</taxon>
        <taxon>Tistrella</taxon>
    </lineage>
</organism>
<accession>A0ABQ1IZF3</accession>
<dbReference type="SUPFAM" id="SSF109604">
    <property type="entry name" value="HD-domain/PDEase-like"/>
    <property type="match status" value="1"/>
</dbReference>
<name>A0ABQ1IZF3_9PROT</name>
<dbReference type="InterPro" id="IPR006674">
    <property type="entry name" value="HD_domain"/>
</dbReference>
<dbReference type="Gene3D" id="1.10.3210.10">
    <property type="entry name" value="Hypothetical protein af1432"/>
    <property type="match status" value="1"/>
</dbReference>
<dbReference type="PANTHER" id="PTHR40202:SF1">
    <property type="entry name" value="HD DOMAIN-CONTAINING PROTEIN"/>
    <property type="match status" value="1"/>
</dbReference>
<evidence type="ECO:0000313" key="3">
    <source>
        <dbReference type="Proteomes" id="UP000603352"/>
    </source>
</evidence>
<protein>
    <submittedName>
        <fullName evidence="2">Phosphodiesterase</fullName>
    </submittedName>
</protein>
<sequence>MSVLFAPSSDLSDLVTSLYGRRANDLYLGEPVTVYDHALQSATIAELDGAPSSLITAALLHDVGQLIRGAAEDAVRFADDEDHARVGGDFLASYFLPEVAGAVRLHVQAKRFLSATEAGYPATLTPAARMALVLCGGAMSTDETARFRARPHADAAIRLRRYCDRAKQRNLTVPGFRHFAHHVDASARRD</sequence>
<evidence type="ECO:0000313" key="2">
    <source>
        <dbReference type="EMBL" id="GGB54196.1"/>
    </source>
</evidence>
<dbReference type="RefSeq" id="WP_188580992.1">
    <property type="nucleotide sequence ID" value="NZ_BMDZ01000057.1"/>
</dbReference>
<dbReference type="InterPro" id="IPR003607">
    <property type="entry name" value="HD/PDEase_dom"/>
</dbReference>
<dbReference type="Pfam" id="PF01966">
    <property type="entry name" value="HD"/>
    <property type="match status" value="1"/>
</dbReference>
<dbReference type="Proteomes" id="UP000603352">
    <property type="component" value="Unassembled WGS sequence"/>
</dbReference>
<feature type="domain" description="HD" evidence="1">
    <location>
        <begin position="34"/>
        <end position="108"/>
    </location>
</feature>
<dbReference type="CDD" id="cd00077">
    <property type="entry name" value="HDc"/>
    <property type="match status" value="1"/>
</dbReference>
<dbReference type="EMBL" id="BMDZ01000057">
    <property type="protein sequence ID" value="GGB54196.1"/>
    <property type="molecule type" value="Genomic_DNA"/>
</dbReference>
<dbReference type="InterPro" id="IPR052567">
    <property type="entry name" value="OP_Dioxygenase"/>
</dbReference>